<gene>
    <name evidence="1" type="ordered locus">MCP_2095</name>
</gene>
<dbReference type="KEGG" id="mpd:MCP_2095"/>
<dbReference type="STRING" id="304371.MCP_2095"/>
<dbReference type="PROSITE" id="PS51257">
    <property type="entry name" value="PROKAR_LIPOPROTEIN"/>
    <property type="match status" value="1"/>
</dbReference>
<protein>
    <recommendedName>
        <fullName evidence="3">Transglutaminase-like domain-containing protein</fullName>
    </recommendedName>
</protein>
<dbReference type="eggNOG" id="arCOG03450">
    <property type="taxonomic scope" value="Archaea"/>
</dbReference>
<dbReference type="PANTHER" id="PTHR39327">
    <property type="match status" value="1"/>
</dbReference>
<dbReference type="AlphaFoldDB" id="D1Z0E5"/>
<organism evidence="1 2">
    <name type="scientific">Methanocella paludicola (strain DSM 17711 / JCM 13418 / NBRC 101707 / SANAE)</name>
    <dbReference type="NCBI Taxonomy" id="304371"/>
    <lineage>
        <taxon>Archaea</taxon>
        <taxon>Methanobacteriati</taxon>
        <taxon>Methanobacteriota</taxon>
        <taxon>Stenosarchaea group</taxon>
        <taxon>Methanomicrobia</taxon>
        <taxon>Methanocellales</taxon>
        <taxon>Methanocellaceae</taxon>
        <taxon>Methanocella</taxon>
    </lineage>
</organism>
<reference evidence="1 2" key="1">
    <citation type="journal article" date="2007" name="Appl. Environ. Microbiol.">
        <title>Isolation of key methanogens for global methane emission from rice paddy fields: a novel isolate affiliated with the clone cluster rice cluster I.</title>
        <authorList>
            <person name="Sakai S."/>
            <person name="Imachi H."/>
            <person name="Sekiguchi Y."/>
            <person name="Ohashi A."/>
            <person name="Harada H."/>
            <person name="Kamagata Y."/>
        </authorList>
    </citation>
    <scope>NUCLEOTIDE SEQUENCE [LARGE SCALE GENOMIC DNA]</scope>
    <source>
        <strain evidence="2">DSM 17711 / JCM 13418 / NBRC 101707 / SANAE</strain>
    </source>
</reference>
<dbReference type="EMBL" id="AP011532">
    <property type="protein sequence ID" value="BAI62167.1"/>
    <property type="molecule type" value="Genomic_DNA"/>
</dbReference>
<dbReference type="PANTHER" id="PTHR39327:SF1">
    <property type="entry name" value="BLR5470 PROTEIN"/>
    <property type="match status" value="1"/>
</dbReference>
<sequence>MRFVFRGIGLAFNRNLLPLFIILMPVITSGCLGGTFVTGPAVSVPATVNSGYYNMTYNWSYGGDWTTTIDVPESLYDFYKGQPHDRQDDYAQYALSDYDRTSMKNLVDTFCDSGDRCGFTEYDDVMSVVSFVQALPYTSDEVTTGYDEYPRYPVETLVDNGGDCEDTAILAAALLNEMGYGVVLLELPNHMAIGVKCSDDYPGYCVEYHGAKYYYLETTGDSWKIGQMPDEYEGQNVNVYPLIQLPQMDMDFNATYEDLDSVYVYYRVHCNITNIGVGTARNVSAYFAALAPSQGEDRVWDPDRTIALGDVAEGGTGWAEASLRIPKNESSQIECALYGDNFEPVVMKTKTFST</sequence>
<dbReference type="Gene3D" id="3.10.620.30">
    <property type="match status" value="1"/>
</dbReference>
<evidence type="ECO:0008006" key="3">
    <source>
        <dbReference type="Google" id="ProtNLM"/>
    </source>
</evidence>
<proteinExistence type="predicted"/>
<reference evidence="2" key="3">
    <citation type="journal article" date="2011" name="PLoS ONE">
        <title>Genome sequence of a mesophilic hydrogenotrophic methanogen Methanocella paludicola, the first cultivated representative of the order Methanocellales.</title>
        <authorList>
            <person name="Sakai S."/>
            <person name="Takaki Y."/>
            <person name="Shimamura S."/>
            <person name="Sekine M."/>
            <person name="Tajima T."/>
            <person name="Kosugi H."/>
            <person name="Ichikawa N."/>
            <person name="Tasumi E."/>
            <person name="Hiraki A.T."/>
            <person name="Shimizu A."/>
            <person name="Kato Y."/>
            <person name="Nishiko R."/>
            <person name="Mori K."/>
            <person name="Fujita N."/>
            <person name="Imachi H."/>
            <person name="Takai K."/>
        </authorList>
    </citation>
    <scope>NUCLEOTIDE SEQUENCE [LARGE SCALE GENOMIC DNA]</scope>
    <source>
        <strain evidence="2">DSM 17711 / JCM 13418 / NBRC 101707 / SANAE</strain>
    </source>
</reference>
<dbReference type="InParanoid" id="D1Z0E5"/>
<dbReference type="PATRIC" id="fig|304371.9.peg.2136"/>
<evidence type="ECO:0000313" key="1">
    <source>
        <dbReference type="EMBL" id="BAI62167.1"/>
    </source>
</evidence>
<keyword evidence="2" id="KW-1185">Reference proteome</keyword>
<reference evidence="1 2" key="2">
    <citation type="journal article" date="2008" name="Int. J. Syst. Evol. Microbiol.">
        <title>Methanocella paludicola gen. nov., sp. nov., a methane-producing archaeon, the first isolate of the lineage 'Rice Cluster I', and proposal of the new archaeal order Methanocellales ord. nov.</title>
        <authorList>
            <person name="Sakai S."/>
            <person name="Imachi H."/>
            <person name="Hanada S."/>
            <person name="Ohashi A."/>
            <person name="Harada H."/>
            <person name="Kamagata Y."/>
        </authorList>
    </citation>
    <scope>NUCLEOTIDE SEQUENCE [LARGE SCALE GENOMIC DNA]</scope>
    <source>
        <strain evidence="2">DSM 17711 / JCM 13418 / NBRC 101707 / SANAE</strain>
    </source>
</reference>
<dbReference type="OrthoDB" id="110514at2157"/>
<dbReference type="Proteomes" id="UP000001882">
    <property type="component" value="Chromosome"/>
</dbReference>
<accession>D1Z0E5</accession>
<evidence type="ECO:0000313" key="2">
    <source>
        <dbReference type="Proteomes" id="UP000001882"/>
    </source>
</evidence>
<dbReference type="InterPro" id="IPR010319">
    <property type="entry name" value="Transglutaminase-like_Cys_pept"/>
</dbReference>
<name>D1Z0E5_METPS</name>